<keyword evidence="8" id="KW-0479">Metal-binding</keyword>
<dbReference type="SFLD" id="SFLDG01067">
    <property type="entry name" value="SPASM/twitch_domain_containing"/>
    <property type="match status" value="1"/>
</dbReference>
<dbReference type="CDD" id="cd00852">
    <property type="entry name" value="NifB"/>
    <property type="match status" value="1"/>
</dbReference>
<accession>A0ABV8CKJ0</accession>
<evidence type="ECO:0000256" key="11">
    <source>
        <dbReference type="ARBA" id="ARBA00023231"/>
    </source>
</evidence>
<dbReference type="InterPro" id="IPR036105">
    <property type="entry name" value="DiNase_FeMo-co_biosyn_sf"/>
</dbReference>
<dbReference type="PROSITE" id="PS01305">
    <property type="entry name" value="MOAA_NIFB_PQQE"/>
    <property type="match status" value="1"/>
</dbReference>
<comment type="caution">
    <text evidence="17">The sequence shown here is derived from an EMBL/GenBank/DDBJ whole genome shotgun (WGS) entry which is preliminary data.</text>
</comment>
<keyword evidence="7" id="KW-0949">S-adenosyl-L-methionine</keyword>
<comment type="function">
    <text evidence="2">Involved in the biosynthesis of the iron-molybdenum cofactor (FeMo-co or M-cluster) found in the dinitrogenase enzyme of the nitrogenase complex in nitrogen-fixing microorganisms. NifB catalyzes the crucial step of radical SAM-dependent carbide insertion that occurs concomitant with the insertion of a 9th sulfur and the rearrangement/coupling of two [4Fe-4S] clusters into a [8Fe-9S-C] cluster, the precursor to the M-cluster.</text>
</comment>
<dbReference type="SUPFAM" id="SSF102114">
    <property type="entry name" value="Radical SAM enzymes"/>
    <property type="match status" value="1"/>
</dbReference>
<keyword evidence="18" id="KW-1185">Reference proteome</keyword>
<evidence type="ECO:0000256" key="9">
    <source>
        <dbReference type="ARBA" id="ARBA00023004"/>
    </source>
</evidence>
<dbReference type="SFLD" id="SFLDG01068">
    <property type="entry name" value="FeMo_cofactor_biosynthesis_pro"/>
    <property type="match status" value="1"/>
</dbReference>
<dbReference type="RefSeq" id="WP_377150460.1">
    <property type="nucleotide sequence ID" value="NZ_JBHSAF010000001.1"/>
</dbReference>
<gene>
    <name evidence="17" type="primary">nifB</name>
    <name evidence="17" type="ORF">ACFOSS_02580</name>
</gene>
<dbReference type="Proteomes" id="UP001595692">
    <property type="component" value="Unassembled WGS sequence"/>
</dbReference>
<evidence type="ECO:0000256" key="10">
    <source>
        <dbReference type="ARBA" id="ARBA00023014"/>
    </source>
</evidence>
<organism evidence="17 18">
    <name type="scientific">Pseudaeromonas sharmana</name>
    <dbReference type="NCBI Taxonomy" id="328412"/>
    <lineage>
        <taxon>Bacteria</taxon>
        <taxon>Pseudomonadati</taxon>
        <taxon>Pseudomonadota</taxon>
        <taxon>Gammaproteobacteria</taxon>
        <taxon>Aeromonadales</taxon>
        <taxon>Aeromonadaceae</taxon>
        <taxon>Pseudaeromonas</taxon>
    </lineage>
</organism>
<dbReference type="Gene3D" id="3.20.20.70">
    <property type="entry name" value="Aldolase class I"/>
    <property type="match status" value="1"/>
</dbReference>
<evidence type="ECO:0000256" key="3">
    <source>
        <dbReference type="ARBA" id="ARBA00005155"/>
    </source>
</evidence>
<evidence type="ECO:0000256" key="5">
    <source>
        <dbReference type="ARBA" id="ARBA00021702"/>
    </source>
</evidence>
<dbReference type="PANTHER" id="PTHR43787">
    <property type="entry name" value="FEMO COFACTOR BIOSYNTHESIS PROTEIN NIFB-RELATED"/>
    <property type="match status" value="1"/>
</dbReference>
<dbReference type="InterPro" id="IPR058240">
    <property type="entry name" value="rSAM_sf"/>
</dbReference>
<dbReference type="InterPro" id="IPR006638">
    <property type="entry name" value="Elp3/MiaA/NifB-like_rSAM"/>
</dbReference>
<dbReference type="CDD" id="cd01335">
    <property type="entry name" value="Radical_SAM"/>
    <property type="match status" value="1"/>
</dbReference>
<dbReference type="NCBIfam" id="TIGR01290">
    <property type="entry name" value="nifB"/>
    <property type="match status" value="1"/>
</dbReference>
<sequence length="474" mass="51469">MSSSAKTNTKSCASSCHPSSGAASAGLNRATLDKVAQHPCYSPTAHHRYARMHLAVAPACNVQCHYCNRKFDCANESRPGVVSEVLSPNDAIRKAKAVAAAIPQLSVIGIAGPGDPLANPTRTFDTLEGLRSALPDVKLCVSTNGLALPASVDALVKLGVDHVTITMNAIDAHVSANIYDWFYFEGRRLQGRQGAQLLIDQQIEGLRKLVERGVLVKINSVLIPGINDAHLPEVSDAIRGMGAFLHNIMPLIARPEHGTFFGLNGQREPLPYELDQVRDLCGGSMPQMSHCQQCRADAVGMLGEDRSQEFNLEQLPPQSEPYHNTMQRRTRIQAALSTQGASEDEDACLVAVASESGEAIDQHFGHARRFHIYAVSSEGAVRVGERHVPLYCHGASECDESEQHNNLMTVLDLLSDVDAVFCARVGMAPWQQLEEAGIAPVVDHAWQPIRESLQSWWSQRATAISRSAIRRGVA</sequence>
<evidence type="ECO:0000256" key="2">
    <source>
        <dbReference type="ARBA" id="ARBA00003522"/>
    </source>
</evidence>
<evidence type="ECO:0000313" key="18">
    <source>
        <dbReference type="Proteomes" id="UP001595692"/>
    </source>
</evidence>
<dbReference type="InterPro" id="IPR000385">
    <property type="entry name" value="MoaA_NifB_PqqE_Fe-S-bd_CS"/>
</dbReference>
<keyword evidence="6" id="KW-0004">4Fe-4S</keyword>
<evidence type="ECO:0000259" key="16">
    <source>
        <dbReference type="PROSITE" id="PS51918"/>
    </source>
</evidence>
<reference evidence="18" key="1">
    <citation type="journal article" date="2019" name="Int. J. Syst. Evol. Microbiol.">
        <title>The Global Catalogue of Microorganisms (GCM) 10K type strain sequencing project: providing services to taxonomists for standard genome sequencing and annotation.</title>
        <authorList>
            <consortium name="The Broad Institute Genomics Platform"/>
            <consortium name="The Broad Institute Genome Sequencing Center for Infectious Disease"/>
            <person name="Wu L."/>
            <person name="Ma J."/>
        </authorList>
    </citation>
    <scope>NUCLEOTIDE SEQUENCE [LARGE SCALE GENOMIC DNA]</scope>
    <source>
        <strain evidence="18">CCUG 54939</strain>
    </source>
</reference>
<feature type="region of interest" description="Disordered" evidence="15">
    <location>
        <begin position="1"/>
        <end position="20"/>
    </location>
</feature>
<evidence type="ECO:0000256" key="4">
    <source>
        <dbReference type="ARBA" id="ARBA00006804"/>
    </source>
</evidence>
<comment type="cofactor">
    <cofactor evidence="1">
        <name>[4Fe-4S] cluster</name>
        <dbReference type="ChEBI" id="CHEBI:49883"/>
    </cofactor>
</comment>
<dbReference type="SFLD" id="SFLDF00281">
    <property type="entry name" value="FeMo_cofactor_biosynthesis_pro"/>
    <property type="match status" value="1"/>
</dbReference>
<dbReference type="PANTHER" id="PTHR43787:SF13">
    <property type="entry name" value="FEMO COFACTOR BIOSYNTHESIS PROTEIN NIFB"/>
    <property type="match status" value="1"/>
</dbReference>
<evidence type="ECO:0000256" key="6">
    <source>
        <dbReference type="ARBA" id="ARBA00022485"/>
    </source>
</evidence>
<keyword evidence="9" id="KW-0408">Iron</keyword>
<evidence type="ECO:0000256" key="8">
    <source>
        <dbReference type="ARBA" id="ARBA00022723"/>
    </source>
</evidence>
<keyword evidence="10" id="KW-0411">Iron-sulfur</keyword>
<proteinExistence type="inferred from homology"/>
<dbReference type="Gene3D" id="3.30.420.130">
    <property type="entry name" value="Dinitrogenase iron-molybdenum cofactor biosynthesis domain"/>
    <property type="match status" value="1"/>
</dbReference>
<feature type="domain" description="Radical SAM core" evidence="16">
    <location>
        <begin position="46"/>
        <end position="295"/>
    </location>
</feature>
<keyword evidence="11" id="KW-0535">Nitrogen fixation</keyword>
<protein>
    <recommendedName>
        <fullName evidence="5">FeMo cofactor biosynthesis protein NifB</fullName>
    </recommendedName>
    <alternativeName>
        <fullName evidence="14">Nitrogenase cofactor maturase NifB</fullName>
    </alternativeName>
    <alternativeName>
        <fullName evidence="13">Radical SAM assemblase NifB</fullName>
    </alternativeName>
</protein>
<keyword evidence="12" id="KW-0456">Lyase</keyword>
<dbReference type="InterPro" id="IPR034165">
    <property type="entry name" value="NifB_C"/>
</dbReference>
<dbReference type="InterPro" id="IPR013785">
    <property type="entry name" value="Aldolase_TIM"/>
</dbReference>
<evidence type="ECO:0000256" key="15">
    <source>
        <dbReference type="SAM" id="MobiDB-lite"/>
    </source>
</evidence>
<dbReference type="SFLD" id="SFLDS00029">
    <property type="entry name" value="Radical_SAM"/>
    <property type="match status" value="1"/>
</dbReference>
<dbReference type="SUPFAM" id="SSF53146">
    <property type="entry name" value="Nitrogenase accessory factor-like"/>
    <property type="match status" value="1"/>
</dbReference>
<dbReference type="InterPro" id="IPR007197">
    <property type="entry name" value="rSAM"/>
</dbReference>
<evidence type="ECO:0000256" key="14">
    <source>
        <dbReference type="ARBA" id="ARBA00032102"/>
    </source>
</evidence>
<dbReference type="InterPro" id="IPR005980">
    <property type="entry name" value="Nase_CF_NifB"/>
</dbReference>
<evidence type="ECO:0000313" key="17">
    <source>
        <dbReference type="EMBL" id="MFC3912351.1"/>
    </source>
</evidence>
<dbReference type="PROSITE" id="PS51918">
    <property type="entry name" value="RADICAL_SAM"/>
    <property type="match status" value="1"/>
</dbReference>
<dbReference type="Pfam" id="PF04055">
    <property type="entry name" value="Radical_SAM"/>
    <property type="match status" value="1"/>
</dbReference>
<dbReference type="InterPro" id="IPR003731">
    <property type="entry name" value="Di-Nase_FeMo-co_biosynth"/>
</dbReference>
<evidence type="ECO:0000256" key="12">
    <source>
        <dbReference type="ARBA" id="ARBA00023239"/>
    </source>
</evidence>
<comment type="pathway">
    <text evidence="3">Cofactor biosynthesis; Fe-Mo cofactor biosynthesis.</text>
</comment>
<evidence type="ECO:0000256" key="7">
    <source>
        <dbReference type="ARBA" id="ARBA00022691"/>
    </source>
</evidence>
<comment type="similarity">
    <text evidence="4">Belongs to the radical SAM superfamily. NifB family.</text>
</comment>
<name>A0ABV8CKJ0_9GAMM</name>
<dbReference type="EMBL" id="JBHSAF010000001">
    <property type="protein sequence ID" value="MFC3912351.1"/>
    <property type="molecule type" value="Genomic_DNA"/>
</dbReference>
<evidence type="ECO:0000256" key="1">
    <source>
        <dbReference type="ARBA" id="ARBA00001966"/>
    </source>
</evidence>
<dbReference type="Pfam" id="PF02579">
    <property type="entry name" value="Nitro_FeMo-Co"/>
    <property type="match status" value="1"/>
</dbReference>
<dbReference type="SMART" id="SM00729">
    <property type="entry name" value="Elp3"/>
    <property type="match status" value="1"/>
</dbReference>
<evidence type="ECO:0000256" key="13">
    <source>
        <dbReference type="ARBA" id="ARBA00030926"/>
    </source>
</evidence>